<dbReference type="InterPro" id="IPR003346">
    <property type="entry name" value="Transposase_20"/>
</dbReference>
<evidence type="ECO:0000313" key="3">
    <source>
        <dbReference type="EMBL" id="ABS68960.1"/>
    </source>
</evidence>
<dbReference type="KEGG" id="xau:Xaut_3734"/>
<dbReference type="Pfam" id="PF01548">
    <property type="entry name" value="DEDD_Tnp_IS110"/>
    <property type="match status" value="1"/>
</dbReference>
<evidence type="ECO:0000259" key="2">
    <source>
        <dbReference type="Pfam" id="PF02371"/>
    </source>
</evidence>
<protein>
    <submittedName>
        <fullName evidence="3">Transposase IS116/IS110/IS902 family protein</fullName>
    </submittedName>
</protein>
<feature type="domain" description="Transposase IS110-like N-terminal" evidence="1">
    <location>
        <begin position="4"/>
        <end position="148"/>
    </location>
</feature>
<keyword evidence="5" id="KW-1185">Reference proteome</keyword>
<gene>
    <name evidence="3" type="ordered locus">Xaut_3734</name>
    <name evidence="4" type="ordered locus">Xaut_4003</name>
</gene>
<dbReference type="NCBIfam" id="NF033542">
    <property type="entry name" value="transpos_IS110"/>
    <property type="match status" value="1"/>
</dbReference>
<sequence>MVYVGLDVSLNSVAVCVIDREGQILKEASVASEASAISQCLQPWRDRIAKIGLEAGPMSEWLTAGLAELGFPAISLEARQVKAALSAMPVKTDRNDARGIAQVVRAGWYKVVHVKSIGSQHARTLVAARKHLIRSIAASEQTLRGLLRPFGLKVGIVSRAGFASRVRELVGNNAILAEVMAPLLAARDALMQEYQRLHRLVVQAVRNDPVCRLLTTMPGIGPVSALTFRATIDAPERFARSRSVGAYLGLTPRRYQSGEIDRTGRITKVGDGETRTALFEAANVILRPSTRWSPMKAWAVRIAQRQGSKRAKVALARKMAVVLHSMWRSGTEFRWTATAA</sequence>
<evidence type="ECO:0000313" key="4">
    <source>
        <dbReference type="EMBL" id="ABS69226.1"/>
    </source>
</evidence>
<dbReference type="STRING" id="78245.Xaut_3734"/>
<dbReference type="InterPro" id="IPR002525">
    <property type="entry name" value="Transp_IS110-like_N"/>
</dbReference>
<dbReference type="EMBL" id="CP000781">
    <property type="protein sequence ID" value="ABS69226.1"/>
    <property type="molecule type" value="Genomic_DNA"/>
</dbReference>
<dbReference type="eggNOG" id="COG3547">
    <property type="taxonomic scope" value="Bacteria"/>
</dbReference>
<organism evidence="3 5">
    <name type="scientific">Xanthobacter autotrophicus (strain ATCC BAA-1158 / Py2)</name>
    <dbReference type="NCBI Taxonomy" id="78245"/>
    <lineage>
        <taxon>Bacteria</taxon>
        <taxon>Pseudomonadati</taxon>
        <taxon>Pseudomonadota</taxon>
        <taxon>Alphaproteobacteria</taxon>
        <taxon>Hyphomicrobiales</taxon>
        <taxon>Xanthobacteraceae</taxon>
        <taxon>Xanthobacter</taxon>
    </lineage>
</organism>
<dbReference type="Proteomes" id="UP000002417">
    <property type="component" value="Chromosome"/>
</dbReference>
<dbReference type="GO" id="GO:0003677">
    <property type="term" value="F:DNA binding"/>
    <property type="evidence" value="ECO:0007669"/>
    <property type="project" value="InterPro"/>
</dbReference>
<dbReference type="AlphaFoldDB" id="A7ILR7"/>
<name>A7ILR7_XANP2</name>
<dbReference type="PANTHER" id="PTHR33055">
    <property type="entry name" value="TRANSPOSASE FOR INSERTION SEQUENCE ELEMENT IS1111A"/>
    <property type="match status" value="1"/>
</dbReference>
<reference evidence="3 5" key="1">
    <citation type="submission" date="2007-07" db="EMBL/GenBank/DDBJ databases">
        <title>Complete sequence of chromosome of Xanthobacter autotrophicus Py2.</title>
        <authorList>
            <consortium name="US DOE Joint Genome Institute"/>
            <person name="Copeland A."/>
            <person name="Lucas S."/>
            <person name="Lapidus A."/>
            <person name="Barry K."/>
            <person name="Glavina del Rio T."/>
            <person name="Hammon N."/>
            <person name="Israni S."/>
            <person name="Dalin E."/>
            <person name="Tice H."/>
            <person name="Pitluck S."/>
            <person name="Sims D."/>
            <person name="Brettin T."/>
            <person name="Bruce D."/>
            <person name="Detter J.C."/>
            <person name="Han C."/>
            <person name="Tapia R."/>
            <person name="Brainard J."/>
            <person name="Schmutz J."/>
            <person name="Larimer F."/>
            <person name="Land M."/>
            <person name="Hauser L."/>
            <person name="Kyrpides N."/>
            <person name="Kim E."/>
            <person name="Ensigns S.A."/>
            <person name="Richardson P."/>
        </authorList>
    </citation>
    <scope>NUCLEOTIDE SEQUENCE [LARGE SCALE GENOMIC DNA]</scope>
    <source>
        <strain evidence="5">ATCC BAA-1158 / Py2</strain>
        <strain evidence="3">Py2</strain>
    </source>
</reference>
<dbReference type="EMBL" id="CP000781">
    <property type="protein sequence ID" value="ABS68960.1"/>
    <property type="molecule type" value="Genomic_DNA"/>
</dbReference>
<proteinExistence type="predicted"/>
<accession>A7ILR7</accession>
<evidence type="ECO:0000313" key="5">
    <source>
        <dbReference type="Proteomes" id="UP000002417"/>
    </source>
</evidence>
<dbReference type="Pfam" id="PF02371">
    <property type="entry name" value="Transposase_20"/>
    <property type="match status" value="1"/>
</dbReference>
<dbReference type="InterPro" id="IPR047650">
    <property type="entry name" value="Transpos_IS110"/>
</dbReference>
<dbReference type="KEGG" id="xau:Xaut_4003"/>
<dbReference type="OrthoDB" id="7410629at2"/>
<dbReference type="HOGENOM" id="CLU_036902_3_3_5"/>
<dbReference type="GO" id="GO:0006313">
    <property type="term" value="P:DNA transposition"/>
    <property type="evidence" value="ECO:0007669"/>
    <property type="project" value="InterPro"/>
</dbReference>
<dbReference type="GO" id="GO:0004803">
    <property type="term" value="F:transposase activity"/>
    <property type="evidence" value="ECO:0007669"/>
    <property type="project" value="InterPro"/>
</dbReference>
<feature type="domain" description="Transposase IS116/IS110/IS902 C-terminal" evidence="2">
    <location>
        <begin position="211"/>
        <end position="288"/>
    </location>
</feature>
<evidence type="ECO:0000259" key="1">
    <source>
        <dbReference type="Pfam" id="PF01548"/>
    </source>
</evidence>
<dbReference type="PANTHER" id="PTHR33055:SF3">
    <property type="entry name" value="PUTATIVE TRANSPOSASE FOR IS117-RELATED"/>
    <property type="match status" value="1"/>
</dbReference>